<dbReference type="Proteomes" id="UP001497535">
    <property type="component" value="Unassembled WGS sequence"/>
</dbReference>
<evidence type="ECO:0000313" key="1">
    <source>
        <dbReference type="EMBL" id="CAK5083175.1"/>
    </source>
</evidence>
<keyword evidence="2" id="KW-1185">Reference proteome</keyword>
<organism evidence="1 2">
    <name type="scientific">Meloidogyne enterolobii</name>
    <name type="common">Root-knot nematode worm</name>
    <name type="synonym">Meloidogyne mayaguensis</name>
    <dbReference type="NCBI Taxonomy" id="390850"/>
    <lineage>
        <taxon>Eukaryota</taxon>
        <taxon>Metazoa</taxon>
        <taxon>Ecdysozoa</taxon>
        <taxon>Nematoda</taxon>
        <taxon>Chromadorea</taxon>
        <taxon>Rhabditida</taxon>
        <taxon>Tylenchina</taxon>
        <taxon>Tylenchomorpha</taxon>
        <taxon>Tylenchoidea</taxon>
        <taxon>Meloidogynidae</taxon>
        <taxon>Meloidogyninae</taxon>
        <taxon>Meloidogyne</taxon>
    </lineage>
</organism>
<sequence>MTDISVPIKEENEKELEEEDNNEWKNSVGLNRKRALDPRKIEVLRWGMKRAFEFSLLGRPERCAIKQGLAAIESLQQQLNFAETELNMSNCENGRLQRELEHKDLEMKKQKDEVQNERQQRKRELKAELELLRKERVEESAAYNRQVGELSKTLNEKVHIIGDLNDKVAQLGAELDICRCQLITSQKEDVSLKAQNAEMTKEVKRLVEELERVKADLVKVMEEKQK</sequence>
<evidence type="ECO:0000313" key="2">
    <source>
        <dbReference type="Proteomes" id="UP001497535"/>
    </source>
</evidence>
<accession>A0ACB0ZVL2</accession>
<dbReference type="EMBL" id="CAVMJV010000049">
    <property type="protein sequence ID" value="CAK5083175.1"/>
    <property type="molecule type" value="Genomic_DNA"/>
</dbReference>
<comment type="caution">
    <text evidence="1">The sequence shown here is derived from an EMBL/GenBank/DDBJ whole genome shotgun (WGS) entry which is preliminary data.</text>
</comment>
<protein>
    <submittedName>
        <fullName evidence="1">Uncharacterized protein</fullName>
    </submittedName>
</protein>
<gene>
    <name evidence="1" type="ORF">MENTE1834_LOCUS30490</name>
</gene>
<name>A0ACB0ZVL2_MELEN</name>
<reference evidence="1" key="1">
    <citation type="submission" date="2023-11" db="EMBL/GenBank/DDBJ databases">
        <authorList>
            <person name="Poullet M."/>
        </authorList>
    </citation>
    <scope>NUCLEOTIDE SEQUENCE</scope>
    <source>
        <strain evidence="1">E1834</strain>
    </source>
</reference>
<proteinExistence type="predicted"/>